<evidence type="ECO:0008006" key="4">
    <source>
        <dbReference type="Google" id="ProtNLM"/>
    </source>
</evidence>
<dbReference type="EMBL" id="ML978121">
    <property type="protein sequence ID" value="KAF2104787.1"/>
    <property type="molecule type" value="Genomic_DNA"/>
</dbReference>
<evidence type="ECO:0000313" key="3">
    <source>
        <dbReference type="Proteomes" id="UP000799772"/>
    </source>
</evidence>
<dbReference type="Proteomes" id="UP000799772">
    <property type="component" value="Unassembled WGS sequence"/>
</dbReference>
<feature type="region of interest" description="Disordered" evidence="1">
    <location>
        <begin position="1"/>
        <end position="20"/>
    </location>
</feature>
<evidence type="ECO:0000256" key="1">
    <source>
        <dbReference type="SAM" id="MobiDB-lite"/>
    </source>
</evidence>
<proteinExistence type="predicted"/>
<keyword evidence="3" id="KW-1185">Reference proteome</keyword>
<accession>A0A9P4MET5</accession>
<feature type="compositionally biased region" description="Polar residues" evidence="1">
    <location>
        <begin position="444"/>
        <end position="454"/>
    </location>
</feature>
<feature type="compositionally biased region" description="Basic and acidic residues" evidence="1">
    <location>
        <begin position="471"/>
        <end position="494"/>
    </location>
</feature>
<dbReference type="OrthoDB" id="5382953at2759"/>
<feature type="region of interest" description="Disordered" evidence="1">
    <location>
        <begin position="606"/>
        <end position="626"/>
    </location>
</feature>
<feature type="compositionally biased region" description="Acidic residues" evidence="1">
    <location>
        <begin position="396"/>
        <end position="409"/>
    </location>
</feature>
<reference evidence="2" key="1">
    <citation type="journal article" date="2020" name="Stud. Mycol.">
        <title>101 Dothideomycetes genomes: a test case for predicting lifestyles and emergence of pathogens.</title>
        <authorList>
            <person name="Haridas S."/>
            <person name="Albert R."/>
            <person name="Binder M."/>
            <person name="Bloem J."/>
            <person name="Labutti K."/>
            <person name="Salamov A."/>
            <person name="Andreopoulos B."/>
            <person name="Baker S."/>
            <person name="Barry K."/>
            <person name="Bills G."/>
            <person name="Bluhm B."/>
            <person name="Cannon C."/>
            <person name="Castanera R."/>
            <person name="Culley D."/>
            <person name="Daum C."/>
            <person name="Ezra D."/>
            <person name="Gonzalez J."/>
            <person name="Henrissat B."/>
            <person name="Kuo A."/>
            <person name="Liang C."/>
            <person name="Lipzen A."/>
            <person name="Lutzoni F."/>
            <person name="Magnuson J."/>
            <person name="Mondo S."/>
            <person name="Nolan M."/>
            <person name="Ohm R."/>
            <person name="Pangilinan J."/>
            <person name="Park H.-J."/>
            <person name="Ramirez L."/>
            <person name="Alfaro M."/>
            <person name="Sun H."/>
            <person name="Tritt A."/>
            <person name="Yoshinaga Y."/>
            <person name="Zwiers L.-H."/>
            <person name="Turgeon B."/>
            <person name="Goodwin S."/>
            <person name="Spatafora J."/>
            <person name="Crous P."/>
            <person name="Grigoriev I."/>
        </authorList>
    </citation>
    <scope>NUCLEOTIDE SEQUENCE</scope>
    <source>
        <strain evidence="2">CBS 133067</strain>
    </source>
</reference>
<feature type="compositionally biased region" description="Basic and acidic residues" evidence="1">
    <location>
        <begin position="7"/>
        <end position="20"/>
    </location>
</feature>
<evidence type="ECO:0000313" key="2">
    <source>
        <dbReference type="EMBL" id="KAF2104787.1"/>
    </source>
</evidence>
<protein>
    <recommendedName>
        <fullName evidence="4">DNA (cytosine-5)-methyltransferase 1 replication foci domain-containing protein</fullName>
    </recommendedName>
</protein>
<gene>
    <name evidence="2" type="ORF">NA57DRAFT_70993</name>
</gene>
<feature type="compositionally biased region" description="Basic and acidic residues" evidence="1">
    <location>
        <begin position="606"/>
        <end position="615"/>
    </location>
</feature>
<feature type="region of interest" description="Disordered" evidence="1">
    <location>
        <begin position="391"/>
        <end position="575"/>
    </location>
</feature>
<name>A0A9P4MET5_9PEZI</name>
<feature type="compositionally biased region" description="Pro residues" evidence="1">
    <location>
        <begin position="552"/>
        <end position="561"/>
    </location>
</feature>
<feature type="region of interest" description="Disordered" evidence="1">
    <location>
        <begin position="213"/>
        <end position="269"/>
    </location>
</feature>
<sequence length="674" mass="75802">MATAENKVLKPRDPSMRSEDDWPQIFLSNAEIVDSKHGQIANLLEADTKTPVTVTGRLGNLRKDQLHLLLNPSSTSPKIEISNVTRYAYGQFDDGAYAIWALGQAGWFEIRPGKSYKPMYDHMVEAVDLFYFLKDTHGSSDGEHHSAKKLFAMYAKDHSHRAKTPTAAAELMYKHRFFLAKAMAKEDREQKMSYWTTTPLHTHLKEKFPEMFITSPKPRPRTASVRSGSASVANGRTVRTRSVRSASQKDDNVDNVSTTSSRRRAAQLAMPTDDEIDARARMIWKQMLSFGGNLYNNGRTSQPQASTVAEFASNLWMAFNFETKDDAADYMMAIASRLINFMSETKQRNTNWHALSVYEELLSAKLPAVTRKKMLLHELKKLSRQEMADKVKVNADEDSSESSESDDSSEAVVEPNSPQRPKSVLRPKSGKFVDKGRRQRGKSYRQSVEATQENEGSEDDGIMEITSPSKRKGEDLDGDIRPRKRAASESRDIEDIASEDDLSAASALESEMRTQLPLRQKTEPPAPVLNGGRHTSRSEPPHMRNTRNHPRLPTPTSPPPIVTEELPTTEPNGPEEMWMCGVDGCTHKVYGAEKDLGKRLVKEHIAEHEQQRKSGEANNEDAAEEGAEADAIALVRMEEEMCHLPVSNLIKRIREMAEMKQQSPAFPASIQQRY</sequence>
<dbReference type="AlphaFoldDB" id="A0A9P4MET5"/>
<comment type="caution">
    <text evidence="2">The sequence shown here is derived from an EMBL/GenBank/DDBJ whole genome shotgun (WGS) entry which is preliminary data.</text>
</comment>
<organism evidence="2 3">
    <name type="scientific">Rhizodiscina lignyota</name>
    <dbReference type="NCBI Taxonomy" id="1504668"/>
    <lineage>
        <taxon>Eukaryota</taxon>
        <taxon>Fungi</taxon>
        <taxon>Dikarya</taxon>
        <taxon>Ascomycota</taxon>
        <taxon>Pezizomycotina</taxon>
        <taxon>Dothideomycetes</taxon>
        <taxon>Pleosporomycetidae</taxon>
        <taxon>Aulographales</taxon>
        <taxon>Rhizodiscinaceae</taxon>
        <taxon>Rhizodiscina</taxon>
    </lineage>
</organism>
<feature type="compositionally biased region" description="Polar residues" evidence="1">
    <location>
        <begin position="224"/>
        <end position="234"/>
    </location>
</feature>